<protein>
    <submittedName>
        <fullName evidence="3">Tripartite tricarboxylate transporter TctB family protein</fullName>
    </submittedName>
</protein>
<comment type="caution">
    <text evidence="3">The sequence shown here is derived from an EMBL/GenBank/DDBJ whole genome shotgun (WGS) entry which is preliminary data.</text>
</comment>
<name>A0A0D6HKJ3_ALCXX</name>
<dbReference type="Proteomes" id="UP001141992">
    <property type="component" value="Unassembled WGS sequence"/>
</dbReference>
<dbReference type="RefSeq" id="WP_024068817.1">
    <property type="nucleotide sequence ID" value="NZ_CP025774.1"/>
</dbReference>
<dbReference type="EMBL" id="JAPZVI010000003">
    <property type="protein sequence ID" value="MCZ8401085.1"/>
    <property type="molecule type" value="Genomic_DNA"/>
</dbReference>
<evidence type="ECO:0000256" key="1">
    <source>
        <dbReference type="SAM" id="Phobius"/>
    </source>
</evidence>
<keyword evidence="1" id="KW-0812">Transmembrane</keyword>
<keyword evidence="1" id="KW-0472">Membrane</keyword>
<evidence type="ECO:0000259" key="2">
    <source>
        <dbReference type="Pfam" id="PF07331"/>
    </source>
</evidence>
<sequence length="156" mass="16499">MQSKRSVIKREAWAAGTMIVLGLGAIAQASTYTIGSLARMGPGMFPAILGVLLVLLGLVIARTAYSPLAAEEDAEDIPPPEWRGWGCIIGGLMAFILIGKFGGLVPATFALVFISAMGDRQHTVRSAALLAVGVTLLGVAVFSWALQLQFPLFRWG</sequence>
<feature type="transmembrane region" description="Helical" evidence="1">
    <location>
        <begin position="126"/>
        <end position="146"/>
    </location>
</feature>
<feature type="transmembrane region" description="Helical" evidence="1">
    <location>
        <begin position="44"/>
        <end position="65"/>
    </location>
</feature>
<dbReference type="eggNOG" id="ENOG5033ARK">
    <property type="taxonomic scope" value="Bacteria"/>
</dbReference>
<evidence type="ECO:0000313" key="4">
    <source>
        <dbReference type="Proteomes" id="UP001141992"/>
    </source>
</evidence>
<feature type="domain" description="DUF1468" evidence="2">
    <location>
        <begin position="14"/>
        <end position="151"/>
    </location>
</feature>
<dbReference type="InterPro" id="IPR009936">
    <property type="entry name" value="DUF1468"/>
</dbReference>
<evidence type="ECO:0000313" key="3">
    <source>
        <dbReference type="EMBL" id="MCZ8401085.1"/>
    </source>
</evidence>
<organism evidence="3 4">
    <name type="scientific">Alcaligenes xylosoxydans xylosoxydans</name>
    <name type="common">Achromobacter xylosoxidans</name>
    <dbReference type="NCBI Taxonomy" id="85698"/>
    <lineage>
        <taxon>Bacteria</taxon>
        <taxon>Pseudomonadati</taxon>
        <taxon>Pseudomonadota</taxon>
        <taxon>Betaproteobacteria</taxon>
        <taxon>Burkholderiales</taxon>
        <taxon>Alcaligenaceae</taxon>
        <taxon>Achromobacter</taxon>
    </lineage>
</organism>
<accession>A0A0D6HKJ3</accession>
<reference evidence="3" key="1">
    <citation type="submission" date="2022-12" db="EMBL/GenBank/DDBJ databases">
        <authorList>
            <person name="Voronina O.L."/>
            <person name="Kunda M.S."/>
            <person name="Ryzhova N."/>
            <person name="Aksenova E.I."/>
        </authorList>
    </citation>
    <scope>NUCLEOTIDE SEQUENCE</scope>
    <source>
        <strain evidence="3">SCCH136:Ach223948</strain>
    </source>
</reference>
<proteinExistence type="predicted"/>
<dbReference type="Pfam" id="PF07331">
    <property type="entry name" value="TctB"/>
    <property type="match status" value="1"/>
</dbReference>
<gene>
    <name evidence="3" type="ORF">O9570_06495</name>
</gene>
<dbReference type="AlphaFoldDB" id="A0A0D6HKJ3"/>
<keyword evidence="1" id="KW-1133">Transmembrane helix</keyword>
<feature type="transmembrane region" description="Helical" evidence="1">
    <location>
        <begin position="12"/>
        <end position="32"/>
    </location>
</feature>
<dbReference type="KEGG" id="axx:ERS451415_02822"/>
<feature type="transmembrane region" description="Helical" evidence="1">
    <location>
        <begin position="85"/>
        <end position="114"/>
    </location>
</feature>